<dbReference type="EMBL" id="CP003349">
    <property type="protein sequence ID" value="AFD05702.1"/>
    <property type="molecule type" value="Genomic_DNA"/>
</dbReference>
<evidence type="ECO:0000313" key="6">
    <source>
        <dbReference type="EMBL" id="AFD05702.1"/>
    </source>
</evidence>
<gene>
    <name evidence="6" type="ordered locus">Solca_0572</name>
</gene>
<proteinExistence type="predicted"/>
<protein>
    <submittedName>
        <fullName evidence="6">DoxX protein</fullName>
    </submittedName>
</protein>
<dbReference type="HOGENOM" id="CLU_125957_1_0_10"/>
<dbReference type="STRING" id="929556.Solca_0572"/>
<sequence length="151" mass="16893">MYKLLGDDRTTFTKNNHNMNNTIVAYLLLRIAVGASMFGHGLVRLPKLHGFSQWMVGTFEKSMLPKVLVLPFSYILPIAEFSIGLFLILGLFTQQTLIAGIIVMIFLVFGSCTIEEWGAVPSQLMHAAFFAMLLLFINHNQLTIKSLLTGK</sequence>
<feature type="transmembrane region" description="Helical" evidence="5">
    <location>
        <begin position="63"/>
        <end position="89"/>
    </location>
</feature>
<reference evidence="6" key="1">
    <citation type="submission" date="2012-02" db="EMBL/GenBank/DDBJ databases">
        <title>The complete genome of Solitalea canadensis DSM 3403.</title>
        <authorList>
            <consortium name="US DOE Joint Genome Institute (JGI-PGF)"/>
            <person name="Lucas S."/>
            <person name="Copeland A."/>
            <person name="Lapidus A."/>
            <person name="Glavina del Rio T."/>
            <person name="Dalin E."/>
            <person name="Tice H."/>
            <person name="Bruce D."/>
            <person name="Goodwin L."/>
            <person name="Pitluck S."/>
            <person name="Peters L."/>
            <person name="Ovchinnikova G."/>
            <person name="Lu M."/>
            <person name="Kyrpides N."/>
            <person name="Mavromatis K."/>
            <person name="Ivanova N."/>
            <person name="Brettin T."/>
            <person name="Detter J.C."/>
            <person name="Han C."/>
            <person name="Larimer F."/>
            <person name="Land M."/>
            <person name="Hauser L."/>
            <person name="Markowitz V."/>
            <person name="Cheng J.-F."/>
            <person name="Hugenholtz P."/>
            <person name="Woyke T."/>
            <person name="Wu D."/>
            <person name="Spring S."/>
            <person name="Schroeder M."/>
            <person name="Kopitz M."/>
            <person name="Brambilla E."/>
            <person name="Klenk H.-P."/>
            <person name="Eisen J.A."/>
        </authorList>
    </citation>
    <scope>NUCLEOTIDE SEQUENCE</scope>
    <source>
        <strain evidence="6">DSM 3403</strain>
    </source>
</reference>
<feature type="transmembrane region" description="Helical" evidence="5">
    <location>
        <begin position="120"/>
        <end position="137"/>
    </location>
</feature>
<evidence type="ECO:0000256" key="3">
    <source>
        <dbReference type="ARBA" id="ARBA00022989"/>
    </source>
</evidence>
<keyword evidence="3 5" id="KW-1133">Transmembrane helix</keyword>
<dbReference type="Pfam" id="PF07681">
    <property type="entry name" value="DoxX"/>
    <property type="match status" value="1"/>
</dbReference>
<name>H8KP65_SOLCM</name>
<dbReference type="KEGG" id="scn:Solca_0572"/>
<dbReference type="InterPro" id="IPR032808">
    <property type="entry name" value="DoxX"/>
</dbReference>
<evidence type="ECO:0000256" key="5">
    <source>
        <dbReference type="SAM" id="Phobius"/>
    </source>
</evidence>
<dbReference type="GO" id="GO:0016020">
    <property type="term" value="C:membrane"/>
    <property type="evidence" value="ECO:0007669"/>
    <property type="project" value="UniProtKB-SubCell"/>
</dbReference>
<feature type="transmembrane region" description="Helical" evidence="5">
    <location>
        <begin position="96"/>
        <end position="114"/>
    </location>
</feature>
<keyword evidence="7" id="KW-1185">Reference proteome</keyword>
<keyword evidence="4 5" id="KW-0472">Membrane</keyword>
<keyword evidence="2 5" id="KW-0812">Transmembrane</keyword>
<accession>H8KP65</accession>
<dbReference type="Proteomes" id="UP000007590">
    <property type="component" value="Chromosome"/>
</dbReference>
<dbReference type="AlphaFoldDB" id="H8KP65"/>
<feature type="transmembrane region" description="Helical" evidence="5">
    <location>
        <begin position="23"/>
        <end position="43"/>
    </location>
</feature>
<evidence type="ECO:0000256" key="1">
    <source>
        <dbReference type="ARBA" id="ARBA00004141"/>
    </source>
</evidence>
<evidence type="ECO:0000313" key="7">
    <source>
        <dbReference type="Proteomes" id="UP000007590"/>
    </source>
</evidence>
<comment type="subcellular location">
    <subcellularLocation>
        <location evidence="1">Membrane</location>
        <topology evidence="1">Multi-pass membrane protein</topology>
    </subcellularLocation>
</comment>
<evidence type="ECO:0000256" key="2">
    <source>
        <dbReference type="ARBA" id="ARBA00022692"/>
    </source>
</evidence>
<dbReference type="eggNOG" id="COG2259">
    <property type="taxonomic scope" value="Bacteria"/>
</dbReference>
<organism evidence="6 7">
    <name type="scientific">Solitalea canadensis (strain ATCC 29591 / DSM 3403 / JCM 21819 / LMG 8368 / NBRC 15130 / NCIMB 12057 / USAM 9D)</name>
    <name type="common">Flexibacter canadensis</name>
    <dbReference type="NCBI Taxonomy" id="929556"/>
    <lineage>
        <taxon>Bacteria</taxon>
        <taxon>Pseudomonadati</taxon>
        <taxon>Bacteroidota</taxon>
        <taxon>Sphingobacteriia</taxon>
        <taxon>Sphingobacteriales</taxon>
        <taxon>Sphingobacteriaceae</taxon>
        <taxon>Solitalea</taxon>
    </lineage>
</organism>
<evidence type="ECO:0000256" key="4">
    <source>
        <dbReference type="ARBA" id="ARBA00023136"/>
    </source>
</evidence>